<feature type="transmembrane region" description="Helical" evidence="1">
    <location>
        <begin position="46"/>
        <end position="68"/>
    </location>
</feature>
<organism evidence="2 3">
    <name type="scientific">Oecophyllibacter saccharovorans</name>
    <dbReference type="NCBI Taxonomy" id="2558360"/>
    <lineage>
        <taxon>Bacteria</taxon>
        <taxon>Pseudomonadati</taxon>
        <taxon>Pseudomonadota</taxon>
        <taxon>Alphaproteobacteria</taxon>
        <taxon>Acetobacterales</taxon>
        <taxon>Acetobacteraceae</taxon>
        <taxon>Oecophyllibacter</taxon>
    </lineage>
</organism>
<dbReference type="Proteomes" id="UP000315037">
    <property type="component" value="Unassembled WGS sequence"/>
</dbReference>
<accession>A0A506UR98</accession>
<keyword evidence="1" id="KW-0812">Transmembrane</keyword>
<comment type="caution">
    <text evidence="2">The sequence shown here is derived from an EMBL/GenBank/DDBJ whole genome shotgun (WGS) entry which is preliminary data.</text>
</comment>
<dbReference type="AlphaFoldDB" id="A0A506UR98"/>
<evidence type="ECO:0000313" key="3">
    <source>
        <dbReference type="Proteomes" id="UP000315037"/>
    </source>
</evidence>
<dbReference type="RefSeq" id="WP_141450840.1">
    <property type="nucleotide sequence ID" value="NZ_CP038143.1"/>
</dbReference>
<evidence type="ECO:0000256" key="1">
    <source>
        <dbReference type="SAM" id="Phobius"/>
    </source>
</evidence>
<keyword evidence="3" id="KW-1185">Reference proteome</keyword>
<feature type="transmembrane region" description="Helical" evidence="1">
    <location>
        <begin position="115"/>
        <end position="136"/>
    </location>
</feature>
<gene>
    <name evidence="2" type="ORF">E3202_02835</name>
</gene>
<name>A0A506UR98_9PROT</name>
<keyword evidence="1" id="KW-1133">Transmembrane helix</keyword>
<keyword evidence="1" id="KW-0472">Membrane</keyword>
<reference evidence="2 3" key="1">
    <citation type="submission" date="2019-03" db="EMBL/GenBank/DDBJ databases">
        <title>The complete genome sequence of Neokomagataea sp. Jb2 NBRC113641.</title>
        <authorList>
            <person name="Chua K.-O."/>
            <person name="Chan K.-G."/>
            <person name="See-Too W.-S."/>
        </authorList>
    </citation>
    <scope>NUCLEOTIDE SEQUENCE [LARGE SCALE GENOMIC DNA]</scope>
    <source>
        <strain evidence="2 3">Jb2</strain>
    </source>
</reference>
<dbReference type="OrthoDB" id="7282283at2"/>
<proteinExistence type="predicted"/>
<protein>
    <submittedName>
        <fullName evidence="2">Uncharacterized protein</fullName>
    </submittedName>
</protein>
<sequence length="140" mass="15126">MNHSDPAPHPIPRPTEPAKASIASLFSGLWLTRNIIWAFAHFTACFVLQISEFFAPLLLVLGIGWSLVPHVVGLASHSLNTASADSQTRDLIAHITTSFPMQVEVSGHVLTPHGLIMDGFLLMALTAFCATVSAWLGRQV</sequence>
<evidence type="ECO:0000313" key="2">
    <source>
        <dbReference type="EMBL" id="TPW35877.1"/>
    </source>
</evidence>
<dbReference type="EMBL" id="SORZ01000001">
    <property type="protein sequence ID" value="TPW35877.1"/>
    <property type="molecule type" value="Genomic_DNA"/>
</dbReference>